<dbReference type="InterPro" id="IPR001451">
    <property type="entry name" value="Hexapep"/>
</dbReference>
<dbReference type="NCBIfam" id="NF008808">
    <property type="entry name" value="PRK11830.1"/>
    <property type="match status" value="1"/>
</dbReference>
<proteinExistence type="inferred from homology"/>
<dbReference type="AlphaFoldDB" id="A0A7G5IFU7"/>
<name>A0A7G5IFU7_9SPHN</name>
<dbReference type="InterPro" id="IPR023180">
    <property type="entry name" value="THP_succinylTrfase_dom1"/>
</dbReference>
<evidence type="ECO:0000256" key="8">
    <source>
        <dbReference type="ARBA" id="ARBA00023315"/>
    </source>
</evidence>
<comment type="similarity">
    <text evidence="1 9">Belongs to the transferase hexapeptide repeat family.</text>
</comment>
<dbReference type="NCBIfam" id="TIGR00965">
    <property type="entry name" value="dapD"/>
    <property type="match status" value="1"/>
</dbReference>
<evidence type="ECO:0000313" key="11">
    <source>
        <dbReference type="EMBL" id="QMW22239.1"/>
    </source>
</evidence>
<feature type="binding site" evidence="9">
    <location>
        <position position="141"/>
    </location>
    <ligand>
        <name>substrate</name>
    </ligand>
</feature>
<dbReference type="EC" id="2.3.1.117" evidence="9"/>
<keyword evidence="7 9" id="KW-0457">Lysine biosynthesis</keyword>
<dbReference type="Pfam" id="PF14805">
    <property type="entry name" value="THDPS_N_2"/>
    <property type="match status" value="1"/>
</dbReference>
<evidence type="ECO:0000256" key="3">
    <source>
        <dbReference type="ARBA" id="ARBA00022605"/>
    </source>
</evidence>
<dbReference type="EMBL" id="CP059851">
    <property type="protein sequence ID" value="QMW22239.1"/>
    <property type="molecule type" value="Genomic_DNA"/>
</dbReference>
<dbReference type="GO" id="GO:0009089">
    <property type="term" value="P:lysine biosynthetic process via diaminopimelate"/>
    <property type="evidence" value="ECO:0007669"/>
    <property type="project" value="UniProtKB-UniRule"/>
</dbReference>
<evidence type="ECO:0000256" key="4">
    <source>
        <dbReference type="ARBA" id="ARBA00022679"/>
    </source>
</evidence>
<keyword evidence="5 9" id="KW-0677">Repeat</keyword>
<evidence type="ECO:0000256" key="2">
    <source>
        <dbReference type="ARBA" id="ARBA00022490"/>
    </source>
</evidence>
<keyword evidence="3 9" id="KW-0028">Amino-acid biosynthesis</keyword>
<dbReference type="UniPathway" id="UPA00034">
    <property type="reaction ID" value="UER00019"/>
</dbReference>
<dbReference type="SUPFAM" id="SSF51161">
    <property type="entry name" value="Trimeric LpxA-like enzymes"/>
    <property type="match status" value="1"/>
</dbReference>
<evidence type="ECO:0000259" key="10">
    <source>
        <dbReference type="Pfam" id="PF14805"/>
    </source>
</evidence>
<dbReference type="PANTHER" id="PTHR43300:SF10">
    <property type="entry name" value="2,3,4,5-TETRAHYDROPYRIDINE-2,6-DICARBOXYLATE N-ACETYLTRANSFERASE"/>
    <property type="match status" value="1"/>
</dbReference>
<dbReference type="Gene3D" id="1.10.166.10">
    <property type="entry name" value="Tetrahydrodipicolinate-N-succinyltransferase, N-terminal domain"/>
    <property type="match status" value="1"/>
</dbReference>
<organism evidence="11 12">
    <name type="scientific">Sandaracinobacteroides saxicola</name>
    <dbReference type="NCBI Taxonomy" id="2759707"/>
    <lineage>
        <taxon>Bacteria</taxon>
        <taxon>Pseudomonadati</taxon>
        <taxon>Pseudomonadota</taxon>
        <taxon>Alphaproteobacteria</taxon>
        <taxon>Sphingomonadales</taxon>
        <taxon>Sphingosinicellaceae</taxon>
        <taxon>Sandaracinobacteroides</taxon>
    </lineage>
</organism>
<dbReference type="RefSeq" id="WP_182295084.1">
    <property type="nucleotide sequence ID" value="NZ_CP059851.1"/>
</dbReference>
<evidence type="ECO:0000256" key="7">
    <source>
        <dbReference type="ARBA" id="ARBA00023154"/>
    </source>
</evidence>
<dbReference type="Proteomes" id="UP000515292">
    <property type="component" value="Chromosome"/>
</dbReference>
<dbReference type="Pfam" id="PF00132">
    <property type="entry name" value="Hexapep"/>
    <property type="match status" value="1"/>
</dbReference>
<comment type="subcellular location">
    <subcellularLocation>
        <location evidence="9">Cytoplasm</location>
    </subcellularLocation>
</comment>
<dbReference type="HAMAP" id="MF_00811">
    <property type="entry name" value="DapD"/>
    <property type="match status" value="1"/>
</dbReference>
<evidence type="ECO:0000256" key="1">
    <source>
        <dbReference type="ARBA" id="ARBA00007274"/>
    </source>
</evidence>
<sequence length="277" mass="28723">MSIERIIDAAWEARGDIGSGTQGEVRDAVEAAIAGLDGGTLRVAEKRDGSWQVNQWLKKAVLLSFRLNPNRPIHGGPDDGHWWDKVGSKFHGWGPAVFAAAGFRAVPGSIVRRGAYVAPGAVLMPSFVNIGARVGENSMIDTWATVGSCAQIGANVHISGGTGIGGVLEPLQAGPVIIEDDAFIGARSEVAEGVIVEQGAVISMGVFLGASTKIIDRATGEVFMGRVPAYAVVVPGSLPGKALPDGSPGPSLACAVIVKRVDAQTRAKTGINELLRD</sequence>
<keyword evidence="4 9" id="KW-0808">Transferase</keyword>
<gene>
    <name evidence="9 11" type="primary">dapD</name>
    <name evidence="11" type="ORF">H3309_12840</name>
</gene>
<dbReference type="KEGG" id="sand:H3309_12840"/>
<accession>A0A7G5IFU7</accession>
<dbReference type="InterPro" id="IPR005664">
    <property type="entry name" value="DapD_Trfase_Hexpep_rpt_fam"/>
</dbReference>
<dbReference type="InterPro" id="IPR011004">
    <property type="entry name" value="Trimer_LpxA-like_sf"/>
</dbReference>
<dbReference type="PANTHER" id="PTHR43300">
    <property type="entry name" value="ACETYLTRANSFERASE"/>
    <property type="match status" value="1"/>
</dbReference>
<comment type="subunit">
    <text evidence="9">Homotrimer.</text>
</comment>
<dbReference type="GO" id="GO:0005737">
    <property type="term" value="C:cytoplasm"/>
    <property type="evidence" value="ECO:0007669"/>
    <property type="project" value="UniProtKB-SubCell"/>
</dbReference>
<evidence type="ECO:0000256" key="6">
    <source>
        <dbReference type="ARBA" id="ARBA00022915"/>
    </source>
</evidence>
<dbReference type="Pfam" id="PF14602">
    <property type="entry name" value="Hexapep_2"/>
    <property type="match status" value="1"/>
</dbReference>
<dbReference type="Gene3D" id="2.160.10.10">
    <property type="entry name" value="Hexapeptide repeat proteins"/>
    <property type="match status" value="1"/>
</dbReference>
<feature type="domain" description="Tetrahydrodipicolinate-N-succinyltransferase chain A" evidence="10">
    <location>
        <begin position="3"/>
        <end position="67"/>
    </location>
</feature>
<keyword evidence="2 9" id="KW-0963">Cytoplasm</keyword>
<dbReference type="CDD" id="cd03350">
    <property type="entry name" value="LbH_THP_succinylT"/>
    <property type="match status" value="1"/>
</dbReference>
<protein>
    <recommendedName>
        <fullName evidence="9">2,3,4,5-tetrahydropyridine-2,6-dicarboxylate N-succinyltransferase</fullName>
        <ecNumber evidence="9">2.3.1.117</ecNumber>
    </recommendedName>
    <alternativeName>
        <fullName evidence="9">Tetrahydrodipicolinate N-succinyltransferase</fullName>
        <shortName evidence="9">THDP succinyltransferase</shortName>
        <shortName evidence="9">THP succinyltransferase</shortName>
        <shortName evidence="9">Tetrahydropicolinate succinylase</shortName>
    </alternativeName>
</protein>
<comment type="pathway">
    <text evidence="9">Amino-acid biosynthesis; L-lysine biosynthesis via DAP pathway; LL-2,6-diaminopimelate from (S)-tetrahydrodipicolinate (succinylase route): step 1/3.</text>
</comment>
<dbReference type="GO" id="GO:0019877">
    <property type="term" value="P:diaminopimelate biosynthetic process"/>
    <property type="evidence" value="ECO:0007669"/>
    <property type="project" value="UniProtKB-UniRule"/>
</dbReference>
<comment type="catalytic activity">
    <reaction evidence="9">
        <text>(S)-2,3,4,5-tetrahydrodipicolinate + succinyl-CoA + H2O = (S)-2-succinylamino-6-oxoheptanedioate + CoA</text>
        <dbReference type="Rhea" id="RHEA:17325"/>
        <dbReference type="ChEBI" id="CHEBI:15377"/>
        <dbReference type="ChEBI" id="CHEBI:15685"/>
        <dbReference type="ChEBI" id="CHEBI:16845"/>
        <dbReference type="ChEBI" id="CHEBI:57287"/>
        <dbReference type="ChEBI" id="CHEBI:57292"/>
        <dbReference type="EC" id="2.3.1.117"/>
    </reaction>
</comment>
<evidence type="ECO:0000313" key="12">
    <source>
        <dbReference type="Proteomes" id="UP000515292"/>
    </source>
</evidence>
<evidence type="ECO:0000256" key="9">
    <source>
        <dbReference type="HAMAP-Rule" id="MF_00811"/>
    </source>
</evidence>
<dbReference type="InterPro" id="IPR050179">
    <property type="entry name" value="Trans_hexapeptide_repeat"/>
</dbReference>
<keyword evidence="12" id="KW-1185">Reference proteome</keyword>
<dbReference type="GO" id="GO:0008666">
    <property type="term" value="F:2,3,4,5-tetrahydropyridine-2,6-dicarboxylate N-succinyltransferase activity"/>
    <property type="evidence" value="ECO:0007669"/>
    <property type="project" value="UniProtKB-UniRule"/>
</dbReference>
<keyword evidence="8 9" id="KW-0012">Acyltransferase</keyword>
<feature type="binding site" evidence="9">
    <location>
        <position position="104"/>
    </location>
    <ligand>
        <name>substrate</name>
    </ligand>
</feature>
<reference evidence="11 12" key="1">
    <citation type="submission" date="2020-07" db="EMBL/GenBank/DDBJ databases">
        <title>Complete genome sequence for Sandaracinobacter sp. M6.</title>
        <authorList>
            <person name="Tang Y."/>
            <person name="Liu Q."/>
            <person name="Guo Z."/>
            <person name="Lei P."/>
            <person name="Huang B."/>
        </authorList>
    </citation>
    <scope>NUCLEOTIDE SEQUENCE [LARGE SCALE GENOMIC DNA]</scope>
    <source>
        <strain evidence="11 12">M6</strain>
    </source>
</reference>
<dbReference type="InterPro" id="IPR037133">
    <property type="entry name" value="THP_succinylTrfase_N_sf"/>
</dbReference>
<evidence type="ECO:0000256" key="5">
    <source>
        <dbReference type="ARBA" id="ARBA00022737"/>
    </source>
</evidence>
<keyword evidence="6 9" id="KW-0220">Diaminopimelate biosynthesis</keyword>